<reference evidence="2 3" key="1">
    <citation type="submission" date="2021-01" db="EMBL/GenBank/DDBJ databases">
        <title>Genome seq and assembly of Nocardiodes sp. G10.</title>
        <authorList>
            <person name="Chhetri G."/>
        </authorList>
    </citation>
    <scope>NUCLEOTIDE SEQUENCE [LARGE SCALE GENOMIC DNA]</scope>
    <source>
        <strain evidence="2 3">G10</strain>
    </source>
</reference>
<feature type="region of interest" description="Disordered" evidence="1">
    <location>
        <begin position="40"/>
        <end position="96"/>
    </location>
</feature>
<dbReference type="RefSeq" id="WP_201940610.1">
    <property type="nucleotide sequence ID" value="NZ_JAERSG010000008.1"/>
</dbReference>
<comment type="caution">
    <text evidence="2">The sequence shown here is derived from an EMBL/GenBank/DDBJ whole genome shotgun (WGS) entry which is preliminary data.</text>
</comment>
<name>A0ABS1LE31_9ACTN</name>
<evidence type="ECO:0000313" key="3">
    <source>
        <dbReference type="Proteomes" id="UP000636918"/>
    </source>
</evidence>
<dbReference type="EMBL" id="JAERSG010000008">
    <property type="protein sequence ID" value="MBL0749951.1"/>
    <property type="molecule type" value="Genomic_DNA"/>
</dbReference>
<evidence type="ECO:0000256" key="1">
    <source>
        <dbReference type="SAM" id="MobiDB-lite"/>
    </source>
</evidence>
<evidence type="ECO:0000313" key="2">
    <source>
        <dbReference type="EMBL" id="MBL0749951.1"/>
    </source>
</evidence>
<gene>
    <name evidence="2" type="ORF">JI751_20190</name>
</gene>
<accession>A0ABS1LE31</accession>
<dbReference type="Proteomes" id="UP000636918">
    <property type="component" value="Unassembled WGS sequence"/>
</dbReference>
<feature type="region of interest" description="Disordered" evidence="1">
    <location>
        <begin position="110"/>
        <end position="154"/>
    </location>
</feature>
<feature type="compositionally biased region" description="Low complexity" evidence="1">
    <location>
        <begin position="69"/>
        <end position="82"/>
    </location>
</feature>
<protein>
    <submittedName>
        <fullName evidence="2">Uncharacterized protein</fullName>
    </submittedName>
</protein>
<sequence length="154" mass="15514">MHHISKATAVITFPARTAFAVASAGVRTTVRLVGWAAEQATGQTQARPTPAVVVPDPMEPTRTPPPATGPATTTAPATKVPASQVPLKSDPTPSLPAGVAEIDAALDEPAPAPVKKAAAKKAPAKKAAARKAPSKQAAVLAPALGLSEDEVAER</sequence>
<feature type="compositionally biased region" description="Basic residues" evidence="1">
    <location>
        <begin position="117"/>
        <end position="133"/>
    </location>
</feature>
<keyword evidence="3" id="KW-1185">Reference proteome</keyword>
<proteinExistence type="predicted"/>
<organism evidence="2 3">
    <name type="scientific">Nocardioides baculatus</name>
    <dbReference type="NCBI Taxonomy" id="2801337"/>
    <lineage>
        <taxon>Bacteria</taxon>
        <taxon>Bacillati</taxon>
        <taxon>Actinomycetota</taxon>
        <taxon>Actinomycetes</taxon>
        <taxon>Propionibacteriales</taxon>
        <taxon>Nocardioidaceae</taxon>
        <taxon>Nocardioides</taxon>
    </lineage>
</organism>